<dbReference type="Proteomes" id="UP000509302">
    <property type="component" value="Chromosome"/>
</dbReference>
<dbReference type="AlphaFoldDB" id="A0A7H9ARX3"/>
<gene>
    <name evidence="1" type="ORF">HYG79_11430</name>
</gene>
<protein>
    <submittedName>
        <fullName evidence="1">Uncharacterized protein</fullName>
    </submittedName>
</protein>
<evidence type="ECO:0000313" key="2">
    <source>
        <dbReference type="Proteomes" id="UP000509302"/>
    </source>
</evidence>
<keyword evidence="2" id="KW-1185">Reference proteome</keyword>
<accession>A0A7H9ARX3</accession>
<sequence length="51" mass="6146">MKKKKTKLMGHLPKMPKCEIYLNVARLNDGNYELKIIDKNRLLKKTKFRKQ</sequence>
<evidence type="ECO:0000313" key="1">
    <source>
        <dbReference type="EMBL" id="QLG45935.1"/>
    </source>
</evidence>
<dbReference type="RefSeq" id="WP_179242221.1">
    <property type="nucleotide sequence ID" value="NZ_CP058595.1"/>
</dbReference>
<name>A0A7H9ARX3_9FLAO</name>
<reference evidence="1 2" key="1">
    <citation type="journal article" date="2006" name="Int. J. Syst. Evol. Microbiol.">
        <title>Costertonia aggregata gen. nov., sp. nov., a mesophilic marine bacterium of the family Flavobacteriaceae, isolated from a mature biofilm.</title>
        <authorList>
            <person name="Kwon K.K."/>
            <person name="Lee Y.K."/>
            <person name="Lee H.K."/>
        </authorList>
    </citation>
    <scope>NUCLEOTIDE SEQUENCE [LARGE SCALE GENOMIC DNA]</scope>
    <source>
        <strain evidence="1 2">KCCM 42265</strain>
    </source>
</reference>
<organism evidence="1 2">
    <name type="scientific">Costertonia aggregata</name>
    <dbReference type="NCBI Taxonomy" id="343403"/>
    <lineage>
        <taxon>Bacteria</taxon>
        <taxon>Pseudomonadati</taxon>
        <taxon>Bacteroidota</taxon>
        <taxon>Flavobacteriia</taxon>
        <taxon>Flavobacteriales</taxon>
        <taxon>Flavobacteriaceae</taxon>
        <taxon>Costertonia</taxon>
    </lineage>
</organism>
<dbReference type="EMBL" id="CP058595">
    <property type="protein sequence ID" value="QLG45935.1"/>
    <property type="molecule type" value="Genomic_DNA"/>
</dbReference>
<proteinExistence type="predicted"/>
<dbReference type="KEGG" id="cagg:HYG79_11430"/>